<comment type="caution">
    <text evidence="6">The sequence shown here is derived from an EMBL/GenBank/DDBJ whole genome shotgun (WGS) entry which is preliminary data.</text>
</comment>
<dbReference type="Gene3D" id="3.30.110.10">
    <property type="entry name" value="Translation initiation factor 3 (IF-3), C-terminal domain"/>
    <property type="match status" value="1"/>
</dbReference>
<dbReference type="STRING" id="1392250.A0A2I2FSS4"/>
<name>A0A2I2FSS4_9EURO</name>
<dbReference type="EMBL" id="MSFO01000010">
    <property type="protein sequence ID" value="PLB43661.1"/>
    <property type="molecule type" value="Genomic_DNA"/>
</dbReference>
<evidence type="ECO:0000313" key="6">
    <source>
        <dbReference type="EMBL" id="PLB43661.1"/>
    </source>
</evidence>
<dbReference type="Pfam" id="PF05198">
    <property type="entry name" value="IF3_N"/>
    <property type="match status" value="1"/>
</dbReference>
<dbReference type="RefSeq" id="XP_024698963.1">
    <property type="nucleotide sequence ID" value="XM_024850234.1"/>
</dbReference>
<evidence type="ECO:0000256" key="3">
    <source>
        <dbReference type="ARBA" id="ARBA00022917"/>
    </source>
</evidence>
<proteinExistence type="inferred from homology"/>
<dbReference type="PANTHER" id="PTHR10938:SF0">
    <property type="entry name" value="TRANSLATION INITIATION FACTOR IF-3, MITOCHONDRIAL"/>
    <property type="match status" value="1"/>
</dbReference>
<feature type="region of interest" description="Disordered" evidence="4">
    <location>
        <begin position="50"/>
        <end position="70"/>
    </location>
</feature>
<dbReference type="GO" id="GO:0003743">
    <property type="term" value="F:translation initiation factor activity"/>
    <property type="evidence" value="ECO:0007669"/>
    <property type="project" value="UniProtKB-KW"/>
</dbReference>
<keyword evidence="2" id="KW-0396">Initiation factor</keyword>
<evidence type="ECO:0000256" key="2">
    <source>
        <dbReference type="ARBA" id="ARBA00022540"/>
    </source>
</evidence>
<dbReference type="SUPFAM" id="SSF55200">
    <property type="entry name" value="Translation initiation factor IF3, C-terminal domain"/>
    <property type="match status" value="1"/>
</dbReference>
<dbReference type="OrthoDB" id="21573at2759"/>
<keyword evidence="3" id="KW-0648">Protein biosynthesis</keyword>
<dbReference type="InterPro" id="IPR019814">
    <property type="entry name" value="Translation_initiation_fac_3_N"/>
</dbReference>
<comment type="similarity">
    <text evidence="1">Belongs to the IF-3 family.</text>
</comment>
<dbReference type="GO" id="GO:0032790">
    <property type="term" value="P:ribosome disassembly"/>
    <property type="evidence" value="ECO:0007669"/>
    <property type="project" value="TreeGrafter"/>
</dbReference>
<dbReference type="GO" id="GO:0005739">
    <property type="term" value="C:mitochondrion"/>
    <property type="evidence" value="ECO:0007669"/>
    <property type="project" value="TreeGrafter"/>
</dbReference>
<organism evidence="6 7">
    <name type="scientific">Aspergillus steynii IBT 23096</name>
    <dbReference type="NCBI Taxonomy" id="1392250"/>
    <lineage>
        <taxon>Eukaryota</taxon>
        <taxon>Fungi</taxon>
        <taxon>Dikarya</taxon>
        <taxon>Ascomycota</taxon>
        <taxon>Pezizomycotina</taxon>
        <taxon>Eurotiomycetes</taxon>
        <taxon>Eurotiomycetidae</taxon>
        <taxon>Eurotiales</taxon>
        <taxon>Aspergillaceae</taxon>
        <taxon>Aspergillus</taxon>
        <taxon>Aspergillus subgen. Circumdati</taxon>
    </lineage>
</organism>
<feature type="domain" description="Translation initiation factor 3 N-terminal" evidence="5">
    <location>
        <begin position="73"/>
        <end position="142"/>
    </location>
</feature>
<dbReference type="AlphaFoldDB" id="A0A2I2FSS4"/>
<dbReference type="Proteomes" id="UP000234275">
    <property type="component" value="Unassembled WGS sequence"/>
</dbReference>
<gene>
    <name evidence="6" type="ORF">P170DRAFT_441118</name>
</gene>
<sequence length="238" mass="26916">MKHMRNLISTTQALRRVFITPLQVPRSQFLRHFAAPTLNQSRLYHASPRSPFIARSSPTSPPPNQDPGDQLRDEAIEADIIQVVNDAGGLNPPARLRDVLRSFNRKENFLLQVSPTLPDRPTVCKIVNRIALRDHERAKAKAAHAAKVSTKQLELNWAINAHDLAHRLKQLTTFLDKGRKVEIILTRKRGKRSPNVEEIKHLMDSVITTVKEANAMQVRPMEGDPGKHVLLVVKKKDT</sequence>
<evidence type="ECO:0000259" key="5">
    <source>
        <dbReference type="Pfam" id="PF05198"/>
    </source>
</evidence>
<dbReference type="GO" id="GO:0043022">
    <property type="term" value="F:ribosome binding"/>
    <property type="evidence" value="ECO:0007669"/>
    <property type="project" value="TreeGrafter"/>
</dbReference>
<reference evidence="6 7" key="1">
    <citation type="submission" date="2016-12" db="EMBL/GenBank/DDBJ databases">
        <title>The genomes of Aspergillus section Nigri reveals drivers in fungal speciation.</title>
        <authorList>
            <consortium name="DOE Joint Genome Institute"/>
            <person name="Vesth T.C."/>
            <person name="Nybo J."/>
            <person name="Theobald S."/>
            <person name="Brandl J."/>
            <person name="Frisvad J.C."/>
            <person name="Nielsen K.F."/>
            <person name="Lyhne E.K."/>
            <person name="Kogle M.E."/>
            <person name="Kuo A."/>
            <person name="Riley R."/>
            <person name="Clum A."/>
            <person name="Nolan M."/>
            <person name="Lipzen A."/>
            <person name="Salamov A."/>
            <person name="Henrissat B."/>
            <person name="Wiebenga A."/>
            <person name="De Vries R.P."/>
            <person name="Grigoriev I.V."/>
            <person name="Mortensen U.H."/>
            <person name="Andersen M.R."/>
            <person name="Baker S.E."/>
        </authorList>
    </citation>
    <scope>NUCLEOTIDE SEQUENCE [LARGE SCALE GENOMIC DNA]</scope>
    <source>
        <strain evidence="6 7">IBT 23096</strain>
    </source>
</reference>
<dbReference type="VEuPathDB" id="FungiDB:P170DRAFT_441118"/>
<keyword evidence="7" id="KW-1185">Reference proteome</keyword>
<dbReference type="GeneID" id="36557933"/>
<protein>
    <recommendedName>
        <fullName evidence="5">Translation initiation factor 3 N-terminal domain-containing protein</fullName>
    </recommendedName>
</protein>
<dbReference type="GO" id="GO:0070124">
    <property type="term" value="P:mitochondrial translational initiation"/>
    <property type="evidence" value="ECO:0007669"/>
    <property type="project" value="TreeGrafter"/>
</dbReference>
<evidence type="ECO:0000256" key="1">
    <source>
        <dbReference type="ARBA" id="ARBA00005439"/>
    </source>
</evidence>
<accession>A0A2I2FSS4</accession>
<evidence type="ECO:0000256" key="4">
    <source>
        <dbReference type="SAM" id="MobiDB-lite"/>
    </source>
</evidence>
<dbReference type="PANTHER" id="PTHR10938">
    <property type="entry name" value="TRANSLATION INITIATION FACTOR IF-3"/>
    <property type="match status" value="1"/>
</dbReference>
<dbReference type="InterPro" id="IPR001288">
    <property type="entry name" value="Translation_initiation_fac_3"/>
</dbReference>
<evidence type="ECO:0000313" key="7">
    <source>
        <dbReference type="Proteomes" id="UP000234275"/>
    </source>
</evidence>
<dbReference type="InterPro" id="IPR036788">
    <property type="entry name" value="T_IF-3_C_sf"/>
</dbReference>